<evidence type="ECO:0000313" key="7">
    <source>
        <dbReference type="Proteomes" id="UP000257109"/>
    </source>
</evidence>
<sequence>MTFLMGLDEADFTHGPDSPNGLNKFKNAKKSKSLCAYCDILGHTKGKYFKLHGYPPGYKNYKPSYFINQVTELPYLVPDVATSFSPQQCHQLQAMLQAQLAQVPVPQDQIDRPLSIGMPLSFSSSDIVFHNPKYWILDSDATSQITCNSISFTNFKALHNCFVTLPNKSLVQVTEMGFVKLIFSWLFTNVFYIPSFYVNLISIPLLLRTFTTRSQYVHLIFVDFSFCVSNLCNMTNNPVSRNFALWISRLATVPYALYPNFDVFHLFNSNFSPNPCVLVHCDTWGPYHQPAHDGKRFFLTIVDDCTRFTWFKFKASTFIKNFFSFVKTNFDKCIKQLRSNNSKELLLTKFLQSQGTLHQFSCSHRPEQNVVVERKHQHLLNVARSILFQSKVPIHFWGDCVSMTTFLINRVLTPLKNSSPYEFLYGKEPNFLGFKMFSCLCYATTPVHQRHKFSRRTFPAVFLGYPLAITNVTFYEDQFPFHTISILTYPTTIKLSSLTLAITMNLSSIIKPSNSHIGDKPWLLRLKPSEANNTWCVVTLPLGKQTIGCRWIFKTKFTPNGNVERYKARLQSGINFIDTFSSVAKLTSVKSYVGPCCPQNTGMTQLDINNAFLNEVLFEEVE</sequence>
<name>A0A371GVB8_MUCPR</name>
<evidence type="ECO:0000313" key="6">
    <source>
        <dbReference type="EMBL" id="RDX94449.1"/>
    </source>
</evidence>
<dbReference type="SUPFAM" id="SSF53098">
    <property type="entry name" value="Ribonuclease H-like"/>
    <property type="match status" value="1"/>
</dbReference>
<keyword evidence="7" id="KW-1185">Reference proteome</keyword>
<evidence type="ECO:0000256" key="1">
    <source>
        <dbReference type="ARBA" id="ARBA00022670"/>
    </source>
</evidence>
<dbReference type="GO" id="GO:0008233">
    <property type="term" value="F:peptidase activity"/>
    <property type="evidence" value="ECO:0007669"/>
    <property type="project" value="UniProtKB-KW"/>
</dbReference>
<gene>
    <name evidence="6" type="ORF">CR513_23169</name>
</gene>
<dbReference type="EMBL" id="QJKJ01004371">
    <property type="protein sequence ID" value="RDX94449.1"/>
    <property type="molecule type" value="Genomic_DNA"/>
</dbReference>
<dbReference type="InterPro" id="IPR036397">
    <property type="entry name" value="RNaseH_sf"/>
</dbReference>
<evidence type="ECO:0000256" key="3">
    <source>
        <dbReference type="ARBA" id="ARBA00022801"/>
    </source>
</evidence>
<dbReference type="Pfam" id="PF22936">
    <property type="entry name" value="Pol_BBD"/>
    <property type="match status" value="1"/>
</dbReference>
<dbReference type="OrthoDB" id="1750639at2759"/>
<protein>
    <submittedName>
        <fullName evidence="6">Uncharacterized protein</fullName>
    </submittedName>
</protein>
<dbReference type="InterPro" id="IPR013103">
    <property type="entry name" value="RVT_2"/>
</dbReference>
<feature type="domain" description="Reverse transcriptase Ty1/copia-type" evidence="4">
    <location>
        <begin position="532"/>
        <end position="621"/>
    </location>
</feature>
<dbReference type="Pfam" id="PF07727">
    <property type="entry name" value="RVT_2"/>
    <property type="match status" value="1"/>
</dbReference>
<keyword evidence="2" id="KW-0479">Metal-binding</keyword>
<dbReference type="GO" id="GO:0006508">
    <property type="term" value="P:proteolysis"/>
    <property type="evidence" value="ECO:0007669"/>
    <property type="project" value="UniProtKB-KW"/>
</dbReference>
<dbReference type="GO" id="GO:0003676">
    <property type="term" value="F:nucleic acid binding"/>
    <property type="evidence" value="ECO:0007669"/>
    <property type="project" value="InterPro"/>
</dbReference>
<feature type="non-terminal residue" evidence="6">
    <location>
        <position position="1"/>
    </location>
</feature>
<feature type="domain" description="Retrovirus-related Pol polyprotein from transposon TNT 1-94-like beta-barrel" evidence="5">
    <location>
        <begin position="135"/>
        <end position="206"/>
    </location>
</feature>
<dbReference type="Gene3D" id="3.30.420.10">
    <property type="entry name" value="Ribonuclease H-like superfamily/Ribonuclease H"/>
    <property type="match status" value="1"/>
</dbReference>
<dbReference type="PANTHER" id="PTHR42648:SF31">
    <property type="entry name" value="RNA-DIRECTED DNA POLYMERASE"/>
    <property type="match status" value="1"/>
</dbReference>
<dbReference type="PANTHER" id="PTHR42648">
    <property type="entry name" value="TRANSPOSASE, PUTATIVE-RELATED"/>
    <property type="match status" value="1"/>
</dbReference>
<dbReference type="Proteomes" id="UP000257109">
    <property type="component" value="Unassembled WGS sequence"/>
</dbReference>
<dbReference type="STRING" id="157652.A0A371GVB8"/>
<reference evidence="6" key="1">
    <citation type="submission" date="2018-05" db="EMBL/GenBank/DDBJ databases">
        <title>Draft genome of Mucuna pruriens seed.</title>
        <authorList>
            <person name="Nnadi N.E."/>
            <person name="Vos R."/>
            <person name="Hasami M.H."/>
            <person name="Devisetty U.K."/>
            <person name="Aguiy J.C."/>
        </authorList>
    </citation>
    <scope>NUCLEOTIDE SEQUENCE [LARGE SCALE GENOMIC DNA]</scope>
    <source>
        <strain evidence="6">JCA_2017</strain>
    </source>
</reference>
<comment type="caution">
    <text evidence="6">The sequence shown here is derived from an EMBL/GenBank/DDBJ whole genome shotgun (WGS) entry which is preliminary data.</text>
</comment>
<dbReference type="InterPro" id="IPR039537">
    <property type="entry name" value="Retrotran_Ty1/copia-like"/>
</dbReference>
<accession>A0A371GVB8</accession>
<keyword evidence="3" id="KW-0378">Hydrolase</keyword>
<evidence type="ECO:0000259" key="4">
    <source>
        <dbReference type="Pfam" id="PF07727"/>
    </source>
</evidence>
<organism evidence="6 7">
    <name type="scientific">Mucuna pruriens</name>
    <name type="common">Velvet bean</name>
    <name type="synonym">Dolichos pruriens</name>
    <dbReference type="NCBI Taxonomy" id="157652"/>
    <lineage>
        <taxon>Eukaryota</taxon>
        <taxon>Viridiplantae</taxon>
        <taxon>Streptophyta</taxon>
        <taxon>Embryophyta</taxon>
        <taxon>Tracheophyta</taxon>
        <taxon>Spermatophyta</taxon>
        <taxon>Magnoliopsida</taxon>
        <taxon>eudicotyledons</taxon>
        <taxon>Gunneridae</taxon>
        <taxon>Pentapetalae</taxon>
        <taxon>rosids</taxon>
        <taxon>fabids</taxon>
        <taxon>Fabales</taxon>
        <taxon>Fabaceae</taxon>
        <taxon>Papilionoideae</taxon>
        <taxon>50 kb inversion clade</taxon>
        <taxon>NPAAA clade</taxon>
        <taxon>indigoferoid/millettioid clade</taxon>
        <taxon>Phaseoleae</taxon>
        <taxon>Mucuna</taxon>
    </lineage>
</organism>
<dbReference type="InterPro" id="IPR012337">
    <property type="entry name" value="RNaseH-like_sf"/>
</dbReference>
<evidence type="ECO:0000256" key="2">
    <source>
        <dbReference type="ARBA" id="ARBA00022723"/>
    </source>
</evidence>
<dbReference type="GO" id="GO:0046872">
    <property type="term" value="F:metal ion binding"/>
    <property type="evidence" value="ECO:0007669"/>
    <property type="project" value="UniProtKB-KW"/>
</dbReference>
<proteinExistence type="predicted"/>
<keyword evidence="1" id="KW-0645">Protease</keyword>
<dbReference type="AlphaFoldDB" id="A0A371GVB8"/>
<evidence type="ECO:0000259" key="5">
    <source>
        <dbReference type="Pfam" id="PF22936"/>
    </source>
</evidence>
<dbReference type="InterPro" id="IPR054722">
    <property type="entry name" value="PolX-like_BBD"/>
</dbReference>